<comment type="subcellular location">
    <subcellularLocation>
        <location evidence="1">Cell membrane</location>
        <topology evidence="1">Lipid-anchor</topology>
        <topology evidence="1">GPI-anchor</topology>
    </subcellularLocation>
</comment>
<dbReference type="AlphaFoldDB" id="A0ABD2Y6T7"/>
<evidence type="ECO:0000256" key="5">
    <source>
        <dbReference type="ARBA" id="ARBA00023136"/>
    </source>
</evidence>
<evidence type="ECO:0000313" key="14">
    <source>
        <dbReference type="Proteomes" id="UP001630127"/>
    </source>
</evidence>
<evidence type="ECO:0000256" key="11">
    <source>
        <dbReference type="SAM" id="Phobius"/>
    </source>
</evidence>
<feature type="region of interest" description="Disordered" evidence="10">
    <location>
        <begin position="142"/>
        <end position="191"/>
    </location>
</feature>
<evidence type="ECO:0000256" key="8">
    <source>
        <dbReference type="ARBA" id="ARBA00023288"/>
    </source>
</evidence>
<dbReference type="InterPro" id="IPR041846">
    <property type="entry name" value="ENL_dom"/>
</dbReference>
<reference evidence="13 14" key="1">
    <citation type="submission" date="2024-11" db="EMBL/GenBank/DDBJ databases">
        <title>A near-complete genome assembly of Cinchona calisaya.</title>
        <authorList>
            <person name="Lian D.C."/>
            <person name="Zhao X.W."/>
            <person name="Wei L."/>
        </authorList>
    </citation>
    <scope>NUCLEOTIDE SEQUENCE [LARGE SCALE GENOMIC DNA]</scope>
    <source>
        <tissue evidence="13">Nenye</tissue>
    </source>
</reference>
<dbReference type="Proteomes" id="UP001630127">
    <property type="component" value="Unassembled WGS sequence"/>
</dbReference>
<feature type="domain" description="Phytocyanin" evidence="12">
    <location>
        <begin position="31"/>
        <end position="132"/>
    </location>
</feature>
<evidence type="ECO:0000256" key="7">
    <source>
        <dbReference type="ARBA" id="ARBA00023180"/>
    </source>
</evidence>
<dbReference type="CDD" id="cd11019">
    <property type="entry name" value="OsENODL1_like"/>
    <property type="match status" value="1"/>
</dbReference>
<keyword evidence="6" id="KW-1015">Disulfide bond</keyword>
<dbReference type="GO" id="GO:0005886">
    <property type="term" value="C:plasma membrane"/>
    <property type="evidence" value="ECO:0007669"/>
    <property type="project" value="UniProtKB-SubCell"/>
</dbReference>
<dbReference type="PROSITE" id="PS51485">
    <property type="entry name" value="PHYTOCYANIN"/>
    <property type="match status" value="1"/>
</dbReference>
<evidence type="ECO:0000313" key="13">
    <source>
        <dbReference type="EMBL" id="KAL3503202.1"/>
    </source>
</evidence>
<dbReference type="FunFam" id="2.60.40.420:FF:000010">
    <property type="entry name" value="Early nodulin-like protein 1"/>
    <property type="match status" value="1"/>
</dbReference>
<keyword evidence="5 11" id="KW-0472">Membrane</keyword>
<name>A0ABD2Y6T7_9GENT</name>
<feature type="compositionally biased region" description="Low complexity" evidence="10">
    <location>
        <begin position="143"/>
        <end position="175"/>
    </location>
</feature>
<proteinExistence type="inferred from homology"/>
<keyword evidence="11" id="KW-0812">Transmembrane</keyword>
<evidence type="ECO:0000256" key="10">
    <source>
        <dbReference type="SAM" id="MobiDB-lite"/>
    </source>
</evidence>
<keyword evidence="8" id="KW-0449">Lipoprotein</keyword>
<feature type="transmembrane region" description="Helical" evidence="11">
    <location>
        <begin position="200"/>
        <end position="219"/>
    </location>
</feature>
<keyword evidence="4" id="KW-0732">Signal</keyword>
<protein>
    <recommendedName>
        <fullName evidence="12">Phytocyanin domain-containing protein</fullName>
    </recommendedName>
</protein>
<dbReference type="Gene3D" id="2.60.40.420">
    <property type="entry name" value="Cupredoxins - blue copper proteins"/>
    <property type="match status" value="1"/>
</dbReference>
<dbReference type="InterPro" id="IPR039391">
    <property type="entry name" value="Phytocyanin-like"/>
</dbReference>
<evidence type="ECO:0000256" key="6">
    <source>
        <dbReference type="ARBA" id="ARBA00023157"/>
    </source>
</evidence>
<dbReference type="EMBL" id="JBJUIK010000015">
    <property type="protein sequence ID" value="KAL3503202.1"/>
    <property type="molecule type" value="Genomic_DNA"/>
</dbReference>
<dbReference type="Pfam" id="PF02298">
    <property type="entry name" value="Cu_bind_like"/>
    <property type="match status" value="1"/>
</dbReference>
<evidence type="ECO:0000256" key="2">
    <source>
        <dbReference type="ARBA" id="ARBA00022475"/>
    </source>
</evidence>
<gene>
    <name evidence="13" type="ORF">ACH5RR_037651</name>
</gene>
<dbReference type="InterPro" id="IPR003245">
    <property type="entry name" value="Phytocyanin_dom"/>
</dbReference>
<dbReference type="PANTHER" id="PTHR33021:SF185">
    <property type="entry name" value="EARLY NODULIN-LIKE PROTEIN 3-RELATED"/>
    <property type="match status" value="1"/>
</dbReference>
<evidence type="ECO:0000259" key="12">
    <source>
        <dbReference type="PROSITE" id="PS51485"/>
    </source>
</evidence>
<comment type="caution">
    <text evidence="13">The sequence shown here is derived from an EMBL/GenBank/DDBJ whole genome shotgun (WGS) entry which is preliminary data.</text>
</comment>
<evidence type="ECO:0000256" key="1">
    <source>
        <dbReference type="ARBA" id="ARBA00004609"/>
    </source>
</evidence>
<sequence>MHPLNAMADHKRYSSAFLLFLASFIFSSYAYQFDIGGRDGWVSNPSENYNHWAERLRFQVNDTLFFKYKKGSDSVLEVNKDDYNKCNIDKPITKLEDGNSIFKFDKSGPFYFISGNKANCDKGQKIVIVVLAVRTPPKPPAISPSIVLTPSPSPTTSLPPSSSNNAPAGSPGLSPAPAPADINSPPGGSSARPAFNTPSIVTMSAVSLIVLCLTLGAAITSL</sequence>
<keyword evidence="14" id="KW-1185">Reference proteome</keyword>
<evidence type="ECO:0000256" key="4">
    <source>
        <dbReference type="ARBA" id="ARBA00022729"/>
    </source>
</evidence>
<comment type="similarity">
    <text evidence="9">Belongs to the early nodulin-like (ENODL) family.</text>
</comment>
<keyword evidence="11" id="KW-1133">Transmembrane helix</keyword>
<keyword evidence="3" id="KW-0336">GPI-anchor</keyword>
<evidence type="ECO:0000256" key="9">
    <source>
        <dbReference type="ARBA" id="ARBA00035011"/>
    </source>
</evidence>
<accession>A0ABD2Y6T7</accession>
<keyword evidence="7" id="KW-0325">Glycoprotein</keyword>
<organism evidence="13 14">
    <name type="scientific">Cinchona calisaya</name>
    <dbReference type="NCBI Taxonomy" id="153742"/>
    <lineage>
        <taxon>Eukaryota</taxon>
        <taxon>Viridiplantae</taxon>
        <taxon>Streptophyta</taxon>
        <taxon>Embryophyta</taxon>
        <taxon>Tracheophyta</taxon>
        <taxon>Spermatophyta</taxon>
        <taxon>Magnoliopsida</taxon>
        <taxon>eudicotyledons</taxon>
        <taxon>Gunneridae</taxon>
        <taxon>Pentapetalae</taxon>
        <taxon>asterids</taxon>
        <taxon>lamiids</taxon>
        <taxon>Gentianales</taxon>
        <taxon>Rubiaceae</taxon>
        <taxon>Cinchonoideae</taxon>
        <taxon>Cinchoneae</taxon>
        <taxon>Cinchona</taxon>
    </lineage>
</organism>
<evidence type="ECO:0000256" key="3">
    <source>
        <dbReference type="ARBA" id="ARBA00022622"/>
    </source>
</evidence>
<dbReference type="PANTHER" id="PTHR33021">
    <property type="entry name" value="BLUE COPPER PROTEIN"/>
    <property type="match status" value="1"/>
</dbReference>
<dbReference type="GO" id="GO:0098552">
    <property type="term" value="C:side of membrane"/>
    <property type="evidence" value="ECO:0007669"/>
    <property type="project" value="UniProtKB-KW"/>
</dbReference>
<dbReference type="InterPro" id="IPR008972">
    <property type="entry name" value="Cupredoxin"/>
</dbReference>
<dbReference type="SUPFAM" id="SSF49503">
    <property type="entry name" value="Cupredoxins"/>
    <property type="match status" value="1"/>
</dbReference>
<keyword evidence="2" id="KW-1003">Cell membrane</keyword>